<sequence length="342" mass="40359">MKDKTLEYLINNSCPTIAMRIREEIYEEKLSKAEKVDYFTEIINQTTVKKVLEWQGKEGYFGTRFHTPPSNSKVWSHEGCVRYLLELGLDLSFLPLKKALDVLLLEGWEKECTGKAAEIFGAGNIKASLFAQAGLEDYDFMKQWIEVALQAFRFIYEAHDLTDIAIPYKDKQIFVEGKYLPIIYHLRILAFTYSWRNDKNIAMIMEAFNKLYKWLPIKPIYIKYKSQLIAPGGNIAYEYNNDLFKIEKKFAFHWLSFYELIARMGMLYDKSPFRKHFESLLSYLKENHGFFLEKYDKKAFVYWSGYSGMSLEDNWRSHKNQINDLTFRVCLIEALADRACIY</sequence>
<dbReference type="STRING" id="1527.SAMN04489757_1027"/>
<dbReference type="OrthoDB" id="2018218at2"/>
<evidence type="ECO:0000313" key="1">
    <source>
        <dbReference type="EMBL" id="SFN79900.1"/>
    </source>
</evidence>
<evidence type="ECO:0000313" key="2">
    <source>
        <dbReference type="Proteomes" id="UP000198806"/>
    </source>
</evidence>
<dbReference type="EMBL" id="FOWD01000002">
    <property type="protein sequence ID" value="SFN79900.1"/>
    <property type="molecule type" value="Genomic_DNA"/>
</dbReference>
<dbReference type="RefSeq" id="WP_091683786.1">
    <property type="nucleotide sequence ID" value="NZ_BAABFM010000017.1"/>
</dbReference>
<dbReference type="AlphaFoldDB" id="A0A1I5BYY6"/>
<name>A0A1I5BYY6_9FIRM</name>
<keyword evidence="2" id="KW-1185">Reference proteome</keyword>
<reference evidence="1 2" key="1">
    <citation type="submission" date="2016-10" db="EMBL/GenBank/DDBJ databases">
        <authorList>
            <person name="de Groot N.N."/>
        </authorList>
    </citation>
    <scope>NUCLEOTIDE SEQUENCE [LARGE SCALE GENOMIC DNA]</scope>
    <source>
        <strain evidence="1 2">DSM 1283</strain>
    </source>
</reference>
<gene>
    <name evidence="1" type="ORF">SAMN04489757_1027</name>
</gene>
<proteinExistence type="predicted"/>
<accession>A0A1I5BYY6</accession>
<protein>
    <submittedName>
        <fullName evidence="1">Uncharacterized protein</fullName>
    </submittedName>
</protein>
<organism evidence="1 2">
    <name type="scientific">Anaerocolumna aminovalerica</name>
    <dbReference type="NCBI Taxonomy" id="1527"/>
    <lineage>
        <taxon>Bacteria</taxon>
        <taxon>Bacillati</taxon>
        <taxon>Bacillota</taxon>
        <taxon>Clostridia</taxon>
        <taxon>Lachnospirales</taxon>
        <taxon>Lachnospiraceae</taxon>
        <taxon>Anaerocolumna</taxon>
    </lineage>
</organism>
<dbReference type="Proteomes" id="UP000198806">
    <property type="component" value="Unassembled WGS sequence"/>
</dbReference>